<dbReference type="EMBL" id="CGCB01000024">
    <property type="protein sequence ID" value="CFR08152.1"/>
    <property type="molecule type" value="Genomic_DNA"/>
</dbReference>
<dbReference type="Proteomes" id="UP000046784">
    <property type="component" value="Unassembled WGS sequence"/>
</dbReference>
<comment type="caution">
    <text evidence="2">The sequence shown here is derived from an EMBL/GenBank/DDBJ whole genome shotgun (WGS) entry which is preliminary data.</text>
</comment>
<organism evidence="2 3">
    <name type="scientific">Yersinia frederiksenii</name>
    <dbReference type="NCBI Taxonomy" id="29484"/>
    <lineage>
        <taxon>Bacteria</taxon>
        <taxon>Pseudomonadati</taxon>
        <taxon>Pseudomonadota</taxon>
        <taxon>Gammaproteobacteria</taxon>
        <taxon>Enterobacterales</taxon>
        <taxon>Yersiniaceae</taxon>
        <taxon>Yersinia</taxon>
    </lineage>
</organism>
<protein>
    <submittedName>
        <fullName evidence="2">Uncharacterized protein</fullName>
    </submittedName>
</protein>
<gene>
    <name evidence="2" type="ORF">ERS008524_03205</name>
</gene>
<dbReference type="AlphaFoldDB" id="A0AAI9EQF9"/>
<name>A0AAI9EQF9_YERFR</name>
<keyword evidence="1" id="KW-1133">Transmembrane helix</keyword>
<sequence>MKIEFKINKIFLVVFVCNGFFLLFLGFLQP</sequence>
<keyword evidence="1" id="KW-0472">Membrane</keyword>
<evidence type="ECO:0000256" key="1">
    <source>
        <dbReference type="SAM" id="Phobius"/>
    </source>
</evidence>
<feature type="transmembrane region" description="Helical" evidence="1">
    <location>
        <begin position="7"/>
        <end position="28"/>
    </location>
</feature>
<proteinExistence type="predicted"/>
<reference evidence="2 3" key="1">
    <citation type="submission" date="2015-03" db="EMBL/GenBank/DDBJ databases">
        <authorList>
            <consortium name="Pathogen Informatics"/>
            <person name="Murphy D."/>
        </authorList>
    </citation>
    <scope>NUCLEOTIDE SEQUENCE [LARGE SCALE GENOMIC DNA]</scope>
    <source>
        <strain evidence="2 3">3400/83</strain>
    </source>
</reference>
<accession>A0AAI9EQF9</accession>
<evidence type="ECO:0000313" key="3">
    <source>
        <dbReference type="Proteomes" id="UP000046784"/>
    </source>
</evidence>
<evidence type="ECO:0000313" key="2">
    <source>
        <dbReference type="EMBL" id="CFR08152.1"/>
    </source>
</evidence>
<keyword evidence="1" id="KW-0812">Transmembrane</keyword>